<protein>
    <recommendedName>
        <fullName evidence="6">TM2 domain-containing protein</fullName>
    </recommendedName>
</protein>
<name>A0A1L7CIS4_9CORY</name>
<dbReference type="EMBL" id="CP009245">
    <property type="protein sequence ID" value="APT85752.1"/>
    <property type="molecule type" value="Genomic_DNA"/>
</dbReference>
<evidence type="ECO:0000313" key="8">
    <source>
        <dbReference type="Proteomes" id="UP000185478"/>
    </source>
</evidence>
<proteinExistence type="predicted"/>
<evidence type="ECO:0000256" key="4">
    <source>
        <dbReference type="ARBA" id="ARBA00023136"/>
    </source>
</evidence>
<reference evidence="7 8" key="1">
    <citation type="submission" date="2014-08" db="EMBL/GenBank/DDBJ databases">
        <title>Complete genome sequence of Corynebacterium aquilae S-613T(T) (=DSM 44791(T)), isolated from the choana of a healthy golden eagle.</title>
        <authorList>
            <person name="Ruckert C."/>
            <person name="Albersmeier A."/>
            <person name="Winkler A."/>
            <person name="Kalinowski J."/>
        </authorList>
    </citation>
    <scope>NUCLEOTIDE SEQUENCE [LARGE SCALE GENOMIC DNA]</scope>
    <source>
        <strain evidence="7 8">S-613</strain>
    </source>
</reference>
<feature type="domain" description="TM2" evidence="6">
    <location>
        <begin position="3"/>
        <end position="45"/>
    </location>
</feature>
<evidence type="ECO:0000256" key="1">
    <source>
        <dbReference type="ARBA" id="ARBA00004141"/>
    </source>
</evidence>
<gene>
    <name evidence="7" type="ORF">CAQU_03745</name>
</gene>
<keyword evidence="4 5" id="KW-0472">Membrane</keyword>
<accession>A0A1L7CIS4</accession>
<dbReference type="InterPro" id="IPR007829">
    <property type="entry name" value="TM2"/>
</dbReference>
<evidence type="ECO:0000259" key="6">
    <source>
        <dbReference type="Pfam" id="PF05154"/>
    </source>
</evidence>
<organism evidence="7 8">
    <name type="scientific">Corynebacterium aquilae DSM 44791</name>
    <dbReference type="NCBI Taxonomy" id="1431546"/>
    <lineage>
        <taxon>Bacteria</taxon>
        <taxon>Bacillati</taxon>
        <taxon>Actinomycetota</taxon>
        <taxon>Actinomycetes</taxon>
        <taxon>Mycobacteriales</taxon>
        <taxon>Corynebacteriaceae</taxon>
        <taxon>Corynebacterium</taxon>
    </lineage>
</organism>
<keyword evidence="8" id="KW-1185">Reference proteome</keyword>
<keyword evidence="3 5" id="KW-1133">Transmembrane helix</keyword>
<dbReference type="KEGG" id="caqu:CAQU_03745"/>
<keyword evidence="2 5" id="KW-0812">Transmembrane</keyword>
<feature type="transmembrane region" description="Helical" evidence="5">
    <location>
        <begin position="36"/>
        <end position="64"/>
    </location>
</feature>
<dbReference type="GO" id="GO:0016020">
    <property type="term" value="C:membrane"/>
    <property type="evidence" value="ECO:0007669"/>
    <property type="project" value="UniProtKB-SubCell"/>
</dbReference>
<evidence type="ECO:0000256" key="2">
    <source>
        <dbReference type="ARBA" id="ARBA00022692"/>
    </source>
</evidence>
<evidence type="ECO:0000313" key="7">
    <source>
        <dbReference type="EMBL" id="APT85752.1"/>
    </source>
</evidence>
<evidence type="ECO:0000256" key="3">
    <source>
        <dbReference type="ARBA" id="ARBA00022989"/>
    </source>
</evidence>
<dbReference type="Proteomes" id="UP000185478">
    <property type="component" value="Chromosome"/>
</dbReference>
<dbReference type="AlphaFoldDB" id="A0A1L7CIS4"/>
<sequence length="86" mass="9407">MSDKRMAIAAILAFFTGAFGIHDFYLGYTKQGFIKLGLSFAGVVLSVIDDGLLLIFAVNIWALVDFFMILTRNGRLATDSSGRRLG</sequence>
<evidence type="ECO:0000256" key="5">
    <source>
        <dbReference type="SAM" id="Phobius"/>
    </source>
</evidence>
<comment type="subcellular location">
    <subcellularLocation>
        <location evidence="1">Membrane</location>
        <topology evidence="1">Multi-pass membrane protein</topology>
    </subcellularLocation>
</comment>
<dbReference type="Pfam" id="PF05154">
    <property type="entry name" value="TM2"/>
    <property type="match status" value="1"/>
</dbReference>